<name>A0A0G4MLU0_VERLO</name>
<keyword evidence="2" id="KW-1185">Reference proteome</keyword>
<organism evidence="1 2">
    <name type="scientific">Verticillium longisporum</name>
    <name type="common">Verticillium dahliae var. longisporum</name>
    <dbReference type="NCBI Taxonomy" id="100787"/>
    <lineage>
        <taxon>Eukaryota</taxon>
        <taxon>Fungi</taxon>
        <taxon>Dikarya</taxon>
        <taxon>Ascomycota</taxon>
        <taxon>Pezizomycotina</taxon>
        <taxon>Sordariomycetes</taxon>
        <taxon>Hypocreomycetidae</taxon>
        <taxon>Glomerellales</taxon>
        <taxon>Plectosphaerellaceae</taxon>
        <taxon>Verticillium</taxon>
    </lineage>
</organism>
<proteinExistence type="predicted"/>
<gene>
    <name evidence="1" type="ORF">BN1708_019678</name>
</gene>
<evidence type="ECO:0000313" key="1">
    <source>
        <dbReference type="EMBL" id="CRK35040.1"/>
    </source>
</evidence>
<dbReference type="Proteomes" id="UP000044602">
    <property type="component" value="Unassembled WGS sequence"/>
</dbReference>
<protein>
    <submittedName>
        <fullName evidence="1">Uncharacterized protein</fullName>
    </submittedName>
</protein>
<evidence type="ECO:0000313" key="2">
    <source>
        <dbReference type="Proteomes" id="UP000044602"/>
    </source>
</evidence>
<sequence length="12" mass="1409">HSRGHDPWCDSL</sequence>
<dbReference type="EMBL" id="CVQH01023357">
    <property type="protein sequence ID" value="CRK35040.1"/>
    <property type="molecule type" value="Genomic_DNA"/>
</dbReference>
<reference evidence="1 2" key="1">
    <citation type="submission" date="2015-05" db="EMBL/GenBank/DDBJ databases">
        <authorList>
            <person name="Wang D.B."/>
            <person name="Wang M."/>
        </authorList>
    </citation>
    <scope>NUCLEOTIDE SEQUENCE [LARGE SCALE GENOMIC DNA]</scope>
    <source>
        <strain evidence="1">VL1</strain>
    </source>
</reference>
<accession>A0A0G4MLU0</accession>
<feature type="non-terminal residue" evidence="1">
    <location>
        <position position="1"/>
    </location>
</feature>